<evidence type="ECO:0000256" key="3">
    <source>
        <dbReference type="PROSITE-ProRule" id="PRU00708"/>
    </source>
</evidence>
<evidence type="ECO:0000313" key="4">
    <source>
        <dbReference type="EMBL" id="EOY26299.1"/>
    </source>
</evidence>
<dbReference type="PANTHER" id="PTHR24015">
    <property type="entry name" value="OS07G0578800 PROTEIN-RELATED"/>
    <property type="match status" value="1"/>
</dbReference>
<dbReference type="Proteomes" id="UP000026915">
    <property type="component" value="Chromosome 6"/>
</dbReference>
<dbReference type="Pfam" id="PF01535">
    <property type="entry name" value="PPR"/>
    <property type="match status" value="3"/>
</dbReference>
<dbReference type="Pfam" id="PF20431">
    <property type="entry name" value="E_motif"/>
    <property type="match status" value="1"/>
</dbReference>
<protein>
    <submittedName>
        <fullName evidence="4">Tetratricopeptide repeat-like superfamily protein, putative</fullName>
    </submittedName>
</protein>
<sequence length="603" mass="66683">MNVVRIKTAKAINFLNRTQLRGTKSLCNGGEIQQDSKLVQLDSSFYMRILQLCINSKAKRQALLVHSQIITNGYISNVHLATKLIISYAKIGDMIAAKKVFDKMSERTIVSWTAVISGYSQNGFFENALLVFSEMRKAGFKGNQFSYGSALKACTGLRCLERGLQIQGCVEKGRFVMNLFVQSGLLDLHAKCGNMEDASRLFYRMGERDLVSWNVMIGGFALQGFPDDAFQLFREMMREGKIPDCFTFGSVLRVSFGEGGLMKVSQVHGLITLLGFESCNLLAGSLIDAYSKCGNLQCASKLYRNMPKKDIISCTALIASFARQGKHNRDPLDLFKEINSTQMGMDNMILCSILNICANVAELSLGRQIHAFSLKCQPSSDLAMGNALIDMYAKSGQIKDANKVFNEMDERNVISWTSLIAGYGRHGYGHEAIALYEKMEHEGLKPNDVTFLSLLFACSHTGLVNEGLELFNAMISKYKILPRAEHLSCMVDLLARGGQLEAAYNLIQEMNIEPTTSLWGALLGASNIYGNMSIGEAAAAHLFNMDPEKSVNYIALAGIYAGAGAWENAWETRKLMDKRSAVKDPAYSLLSSTEKKVVLLQLH</sequence>
<feature type="repeat" description="PPR" evidence="3">
    <location>
        <begin position="412"/>
        <end position="446"/>
    </location>
</feature>
<dbReference type="AlphaFoldDB" id="A0A061GGX7"/>
<dbReference type="GO" id="GO:0009451">
    <property type="term" value="P:RNA modification"/>
    <property type="evidence" value="ECO:0000318"/>
    <property type="project" value="GO_Central"/>
</dbReference>
<dbReference type="FunFam" id="1.25.40.10:FF:000381">
    <property type="entry name" value="Pentatricopeptide repeat-containing protein"/>
    <property type="match status" value="1"/>
</dbReference>
<keyword evidence="5" id="KW-1185">Reference proteome</keyword>
<dbReference type="HOGENOM" id="CLU_002706_15_10_1"/>
<dbReference type="NCBIfam" id="TIGR00756">
    <property type="entry name" value="PPR"/>
    <property type="match status" value="4"/>
</dbReference>
<proteinExistence type="inferred from homology"/>
<dbReference type="InterPro" id="IPR011990">
    <property type="entry name" value="TPR-like_helical_dom_sf"/>
</dbReference>
<dbReference type="FunFam" id="1.25.40.10:FF:000090">
    <property type="entry name" value="Pentatricopeptide repeat-containing protein, chloroplastic"/>
    <property type="match status" value="1"/>
</dbReference>
<dbReference type="OMA" id="ESYDLIC"/>
<feature type="repeat" description="PPR" evidence="3">
    <location>
        <begin position="209"/>
        <end position="243"/>
    </location>
</feature>
<feature type="repeat" description="PPR" evidence="3">
    <location>
        <begin position="108"/>
        <end position="142"/>
    </location>
</feature>
<name>A0A061GGX7_THECC</name>
<dbReference type="Gene3D" id="1.25.40.10">
    <property type="entry name" value="Tetratricopeptide repeat domain"/>
    <property type="match status" value="4"/>
</dbReference>
<accession>A0A061GGX7</accession>
<dbReference type="InterPro" id="IPR002885">
    <property type="entry name" value="PPR_rpt"/>
</dbReference>
<dbReference type="EMBL" id="CM001884">
    <property type="protein sequence ID" value="EOY26299.1"/>
    <property type="molecule type" value="Genomic_DNA"/>
</dbReference>
<feature type="repeat" description="PPR" evidence="3">
    <location>
        <begin position="381"/>
        <end position="411"/>
    </location>
</feature>
<dbReference type="PANTHER" id="PTHR24015:SF1935">
    <property type="entry name" value="TETRATRICOPEPTIDE REPEAT (TPR)-LIKE SUPERFAMILY PROTEIN"/>
    <property type="match status" value="1"/>
</dbReference>
<dbReference type="InterPro" id="IPR046960">
    <property type="entry name" value="PPR_At4g14850-like_plant"/>
</dbReference>
<evidence type="ECO:0000313" key="5">
    <source>
        <dbReference type="Proteomes" id="UP000026915"/>
    </source>
</evidence>
<gene>
    <name evidence="4" type="ORF">TCM_027780</name>
</gene>
<dbReference type="FunCoup" id="A0A061GGX7">
    <property type="interactions" value="13"/>
</dbReference>
<keyword evidence="1" id="KW-0677">Repeat</keyword>
<dbReference type="GO" id="GO:0003723">
    <property type="term" value="F:RNA binding"/>
    <property type="evidence" value="ECO:0000318"/>
    <property type="project" value="GO_Central"/>
</dbReference>
<dbReference type="eggNOG" id="KOG4197">
    <property type="taxonomic scope" value="Eukaryota"/>
</dbReference>
<comment type="similarity">
    <text evidence="2">Belongs to the PPR family. PCMP-E subfamily.</text>
</comment>
<reference evidence="4 5" key="1">
    <citation type="journal article" date="2013" name="Genome Biol.">
        <title>The genome sequence of the most widely cultivated cacao type and its use to identify candidate genes regulating pod color.</title>
        <authorList>
            <person name="Motamayor J.C."/>
            <person name="Mockaitis K."/>
            <person name="Schmutz J."/>
            <person name="Haiminen N."/>
            <person name="Iii D.L."/>
            <person name="Cornejo O."/>
            <person name="Findley S.D."/>
            <person name="Zheng P."/>
            <person name="Utro F."/>
            <person name="Royaert S."/>
            <person name="Saski C."/>
            <person name="Jenkins J."/>
            <person name="Podicheti R."/>
            <person name="Zhao M."/>
            <person name="Scheffler B.E."/>
            <person name="Stack J.C."/>
            <person name="Feltus F.A."/>
            <person name="Mustiga G.M."/>
            <person name="Amores F."/>
            <person name="Phillips W."/>
            <person name="Marelli J.P."/>
            <person name="May G.D."/>
            <person name="Shapiro H."/>
            <person name="Ma J."/>
            <person name="Bustamante C.D."/>
            <person name="Schnell R.J."/>
            <person name="Main D."/>
            <person name="Gilbert D."/>
            <person name="Parida L."/>
            <person name="Kuhn D.N."/>
        </authorList>
    </citation>
    <scope>NUCLEOTIDE SEQUENCE [LARGE SCALE GENOMIC DNA]</scope>
    <source>
        <strain evidence="5">cv. Matina 1-6</strain>
    </source>
</reference>
<organism evidence="4 5">
    <name type="scientific">Theobroma cacao</name>
    <name type="common">Cacao</name>
    <name type="synonym">Cocoa</name>
    <dbReference type="NCBI Taxonomy" id="3641"/>
    <lineage>
        <taxon>Eukaryota</taxon>
        <taxon>Viridiplantae</taxon>
        <taxon>Streptophyta</taxon>
        <taxon>Embryophyta</taxon>
        <taxon>Tracheophyta</taxon>
        <taxon>Spermatophyta</taxon>
        <taxon>Magnoliopsida</taxon>
        <taxon>eudicotyledons</taxon>
        <taxon>Gunneridae</taxon>
        <taxon>Pentapetalae</taxon>
        <taxon>rosids</taxon>
        <taxon>malvids</taxon>
        <taxon>Malvales</taxon>
        <taxon>Malvaceae</taxon>
        <taxon>Byttnerioideae</taxon>
        <taxon>Theobroma</taxon>
    </lineage>
</organism>
<dbReference type="FunFam" id="1.25.40.10:FF:000196">
    <property type="entry name" value="Pentatricopeptide repeat-containing protein At4g14850"/>
    <property type="match status" value="1"/>
</dbReference>
<evidence type="ECO:0000256" key="2">
    <source>
        <dbReference type="ARBA" id="ARBA00061659"/>
    </source>
</evidence>
<dbReference type="Pfam" id="PF13041">
    <property type="entry name" value="PPR_2"/>
    <property type="match status" value="3"/>
</dbReference>
<dbReference type="Gramene" id="EOY26299">
    <property type="protein sequence ID" value="EOY26299"/>
    <property type="gene ID" value="TCM_027780"/>
</dbReference>
<dbReference type="PROSITE" id="PS51375">
    <property type="entry name" value="PPR"/>
    <property type="match status" value="4"/>
</dbReference>
<dbReference type="InterPro" id="IPR046848">
    <property type="entry name" value="E_motif"/>
</dbReference>
<evidence type="ECO:0000256" key="1">
    <source>
        <dbReference type="ARBA" id="ARBA00022737"/>
    </source>
</evidence>
<dbReference type="InParanoid" id="A0A061GGX7"/>